<dbReference type="Proteomes" id="UP000284431">
    <property type="component" value="Unassembled WGS sequence"/>
</dbReference>
<evidence type="ECO:0000259" key="1">
    <source>
        <dbReference type="Pfam" id="PF14397"/>
    </source>
</evidence>
<dbReference type="EMBL" id="QRUO01000031">
    <property type="protein sequence ID" value="RGR66339.1"/>
    <property type="molecule type" value="Genomic_DNA"/>
</dbReference>
<evidence type="ECO:0000313" key="9">
    <source>
        <dbReference type="Proteomes" id="UP000491168"/>
    </source>
</evidence>
<sequence>MNLNINDMSIKNNLVSIMSVVQNYRLYRSYSNQFKYYLKQLSIKNVPVSGESEYLKKWSVFTPHVEPYSYRLFSHFMGTDAHIIPEDIGHTYIENVLNPLRYRDYYSDKNLYDERFISGMLPITFIRRMGDSFLLNADYGIIENFLEVKDELLSSKYEKLILKPTIDSCSGHGVMLFERKNDEYISKKEGVLLSEDFLLQYGSDFILQEALEQSPYMSNFNRTSVNTIRIATYRSVKDESVNVTACVIRIGKMGEIVDNGHSGGNFVGINPNSGELSSYACDQYGHRSDVWNGINFKDNHFVIPNWEKIIEFAKYIGRKNHHCRLLALDIAIAQDGNPKLIEYNVYAFGFWLFMFQGQKPFGTFTDEIIEYCLKRKNNSKKIQIV</sequence>
<name>A0A412FDZ1_9BACE</name>
<keyword evidence="4" id="KW-0808">Transferase</keyword>
<accession>A0A412FDZ1</accession>
<dbReference type="EMBL" id="VVYF01000017">
    <property type="protein sequence ID" value="KAA5489322.1"/>
    <property type="molecule type" value="Genomic_DNA"/>
</dbReference>
<reference evidence="8 9" key="2">
    <citation type="journal article" date="2019" name="Nat. Med.">
        <title>A library of human gut bacterial isolates paired with longitudinal multiomics data enables mechanistic microbiome research.</title>
        <authorList>
            <person name="Poyet M."/>
            <person name="Groussin M."/>
            <person name="Gibbons S.M."/>
            <person name="Avila-Pacheco J."/>
            <person name="Jiang X."/>
            <person name="Kearney S.M."/>
            <person name="Perrotta A.R."/>
            <person name="Berdy B."/>
            <person name="Zhao S."/>
            <person name="Lieberman T.D."/>
            <person name="Swanson P.K."/>
            <person name="Smith M."/>
            <person name="Roesemann S."/>
            <person name="Alexander J.E."/>
            <person name="Rich S.A."/>
            <person name="Livny J."/>
            <person name="Vlamakis H."/>
            <person name="Clish C."/>
            <person name="Bullock K."/>
            <person name="Deik A."/>
            <person name="Scott J."/>
            <person name="Pierce K.A."/>
            <person name="Xavier R.J."/>
            <person name="Alm E.J."/>
        </authorList>
    </citation>
    <scope>NUCLEOTIDE SEQUENCE [LARGE SCALE GENOMIC DNA]</scope>
    <source>
        <strain evidence="3 9">BIOML-A21</strain>
        <strain evidence="2 8">BIOML-A25</strain>
    </source>
</reference>
<dbReference type="InterPro" id="IPR039523">
    <property type="entry name" value="RimK-rel_E_lig_ATP-grasp"/>
</dbReference>
<gene>
    <name evidence="4" type="ORF">DWY26_21045</name>
    <name evidence="5" type="ORF">DXA49_00470</name>
    <name evidence="3" type="ORF">F2Y35_16620</name>
    <name evidence="2" type="ORF">F2Y39_09915</name>
</gene>
<dbReference type="Proteomes" id="UP000284205">
    <property type="component" value="Unassembled WGS sequence"/>
</dbReference>
<evidence type="ECO:0000313" key="4">
    <source>
        <dbReference type="EMBL" id="RGR66339.1"/>
    </source>
</evidence>
<dbReference type="GO" id="GO:0016740">
    <property type="term" value="F:transferase activity"/>
    <property type="evidence" value="ECO:0007669"/>
    <property type="project" value="UniProtKB-KW"/>
</dbReference>
<dbReference type="SUPFAM" id="SSF56059">
    <property type="entry name" value="Glutathione synthetase ATP-binding domain-like"/>
    <property type="match status" value="1"/>
</dbReference>
<proteinExistence type="predicted"/>
<dbReference type="Proteomes" id="UP000427825">
    <property type="component" value="Unassembled WGS sequence"/>
</dbReference>
<dbReference type="EMBL" id="VVYJ01000005">
    <property type="protein sequence ID" value="KAA5477083.1"/>
    <property type="molecule type" value="Genomic_DNA"/>
</dbReference>
<dbReference type="Proteomes" id="UP000491168">
    <property type="component" value="Unassembled WGS sequence"/>
</dbReference>
<reference evidence="6 7" key="1">
    <citation type="submission" date="2018-08" db="EMBL/GenBank/DDBJ databases">
        <title>A genome reference for cultivated species of the human gut microbiota.</title>
        <authorList>
            <person name="Zou Y."/>
            <person name="Xue W."/>
            <person name="Luo G."/>
        </authorList>
    </citation>
    <scope>NUCLEOTIDE SEQUENCE [LARGE SCALE GENOMIC DNA]</scope>
    <source>
        <strain evidence="4 6">AF24-29LB</strain>
        <strain evidence="5 7">OF02-6LB</strain>
    </source>
</reference>
<comment type="caution">
    <text evidence="4">The sequence shown here is derived from an EMBL/GenBank/DDBJ whole genome shotgun (WGS) entry which is preliminary data.</text>
</comment>
<evidence type="ECO:0000313" key="5">
    <source>
        <dbReference type="EMBL" id="RGY30031.1"/>
    </source>
</evidence>
<evidence type="ECO:0000313" key="6">
    <source>
        <dbReference type="Proteomes" id="UP000284205"/>
    </source>
</evidence>
<evidence type="ECO:0000313" key="7">
    <source>
        <dbReference type="Proteomes" id="UP000284431"/>
    </source>
</evidence>
<dbReference type="AlphaFoldDB" id="A0A412FDZ1"/>
<evidence type="ECO:0000313" key="2">
    <source>
        <dbReference type="EMBL" id="KAA5477083.1"/>
    </source>
</evidence>
<evidence type="ECO:0000313" key="3">
    <source>
        <dbReference type="EMBL" id="KAA5489322.1"/>
    </source>
</evidence>
<dbReference type="RefSeq" id="WP_050554693.1">
    <property type="nucleotide sequence ID" value="NZ_JADMTZ010000009.1"/>
</dbReference>
<dbReference type="Pfam" id="PF14397">
    <property type="entry name" value="ATPgrasp_ST"/>
    <property type="match status" value="1"/>
</dbReference>
<organism evidence="4 6">
    <name type="scientific">Bacteroides caccae</name>
    <dbReference type="NCBI Taxonomy" id="47678"/>
    <lineage>
        <taxon>Bacteria</taxon>
        <taxon>Pseudomonadati</taxon>
        <taxon>Bacteroidota</taxon>
        <taxon>Bacteroidia</taxon>
        <taxon>Bacteroidales</taxon>
        <taxon>Bacteroidaceae</taxon>
        <taxon>Bacteroides</taxon>
    </lineage>
</organism>
<evidence type="ECO:0000313" key="8">
    <source>
        <dbReference type="Proteomes" id="UP000427825"/>
    </source>
</evidence>
<protein>
    <submittedName>
        <fullName evidence="4">Hexapeptide transferase</fullName>
    </submittedName>
</protein>
<dbReference type="EMBL" id="QSCS01000001">
    <property type="protein sequence ID" value="RGY30031.1"/>
    <property type="molecule type" value="Genomic_DNA"/>
</dbReference>
<feature type="domain" description="Alpha-L-glutamate ligase-related protein ATP-grasp" evidence="1">
    <location>
        <begin position="153"/>
        <end position="351"/>
    </location>
</feature>